<dbReference type="InterPro" id="IPR029063">
    <property type="entry name" value="SAM-dependent_MTases_sf"/>
</dbReference>
<dbReference type="InterPro" id="IPR013216">
    <property type="entry name" value="Methyltransf_11"/>
</dbReference>
<gene>
    <name evidence="5" type="ORF">GNZ18_06190</name>
</gene>
<dbReference type="AlphaFoldDB" id="A0A7K1KW56"/>
<organism evidence="5 6">
    <name type="scientific">Actinomadura litoris</name>
    <dbReference type="NCBI Taxonomy" id="2678616"/>
    <lineage>
        <taxon>Bacteria</taxon>
        <taxon>Bacillati</taxon>
        <taxon>Actinomycetota</taxon>
        <taxon>Actinomycetes</taxon>
        <taxon>Streptosporangiales</taxon>
        <taxon>Thermomonosporaceae</taxon>
        <taxon>Actinomadura</taxon>
    </lineage>
</organism>
<accession>A0A7K1KW56</accession>
<name>A0A7K1KW56_9ACTN</name>
<evidence type="ECO:0000313" key="6">
    <source>
        <dbReference type="Proteomes" id="UP000432015"/>
    </source>
</evidence>
<dbReference type="GO" id="GO:0032259">
    <property type="term" value="P:methylation"/>
    <property type="evidence" value="ECO:0007669"/>
    <property type="project" value="UniProtKB-KW"/>
</dbReference>
<evidence type="ECO:0000259" key="4">
    <source>
        <dbReference type="Pfam" id="PF08241"/>
    </source>
</evidence>
<evidence type="ECO:0000256" key="3">
    <source>
        <dbReference type="ARBA" id="ARBA00022679"/>
    </source>
</evidence>
<dbReference type="InterPro" id="IPR051052">
    <property type="entry name" value="Diverse_substrate_MTase"/>
</dbReference>
<keyword evidence="6" id="KW-1185">Reference proteome</keyword>
<dbReference type="PANTHER" id="PTHR44942:SF4">
    <property type="entry name" value="METHYLTRANSFERASE TYPE 11 DOMAIN-CONTAINING PROTEIN"/>
    <property type="match status" value="1"/>
</dbReference>
<comment type="caution">
    <text evidence="5">The sequence shown here is derived from an EMBL/GenBank/DDBJ whole genome shotgun (WGS) entry which is preliminary data.</text>
</comment>
<dbReference type="Proteomes" id="UP000432015">
    <property type="component" value="Unassembled WGS sequence"/>
</dbReference>
<evidence type="ECO:0000256" key="1">
    <source>
        <dbReference type="ARBA" id="ARBA00008361"/>
    </source>
</evidence>
<keyword evidence="2 5" id="KW-0489">Methyltransferase</keyword>
<evidence type="ECO:0000313" key="5">
    <source>
        <dbReference type="EMBL" id="MUN36186.1"/>
    </source>
</evidence>
<comment type="similarity">
    <text evidence="1">Belongs to the methyltransferase superfamily.</text>
</comment>
<dbReference type="EMBL" id="WOFH01000002">
    <property type="protein sequence ID" value="MUN36186.1"/>
    <property type="molecule type" value="Genomic_DNA"/>
</dbReference>
<dbReference type="PANTHER" id="PTHR44942">
    <property type="entry name" value="METHYLTRANSF_11 DOMAIN-CONTAINING PROTEIN"/>
    <property type="match status" value="1"/>
</dbReference>
<feature type="domain" description="Methyltransferase type 11" evidence="4">
    <location>
        <begin position="58"/>
        <end position="145"/>
    </location>
</feature>
<dbReference type="Gene3D" id="3.40.50.150">
    <property type="entry name" value="Vaccinia Virus protein VP39"/>
    <property type="match status" value="1"/>
</dbReference>
<dbReference type="Pfam" id="PF08241">
    <property type="entry name" value="Methyltransf_11"/>
    <property type="match status" value="1"/>
</dbReference>
<sequence length="274" mass="29477">MPTNPSARVPLSEKELHRHRQVAEAFGSDPARYDRTRPSYPGALVDRIVAGRAGLDIVDVGCGTGISGRLFQAAGCAVLGVEPDARMAEFARSRGLEAEVAAFEDWEPSGRAFDAVVSGQSWHWLDPAAGAAKAARVLRPGGRLAVFWNAETPPPDLLRAFGEVYRRVLPDSLVARQWTATAMDGYAMLCAKAAGGMREAGAFGEPEEWRFAWEKTYTRDEWVDQLPTHGDHGQYPVAEVEEVQAGIGAAVDAAGGAFTMRYTTIAMSAVRASA</sequence>
<dbReference type="GO" id="GO:0008757">
    <property type="term" value="F:S-adenosylmethionine-dependent methyltransferase activity"/>
    <property type="evidence" value="ECO:0007669"/>
    <property type="project" value="InterPro"/>
</dbReference>
<reference evidence="5 6" key="1">
    <citation type="submission" date="2019-11" db="EMBL/GenBank/DDBJ databases">
        <authorList>
            <person name="Cao P."/>
        </authorList>
    </citation>
    <scope>NUCLEOTIDE SEQUENCE [LARGE SCALE GENOMIC DNA]</scope>
    <source>
        <strain evidence="5 6">NEAU-AAG5</strain>
    </source>
</reference>
<protein>
    <submittedName>
        <fullName evidence="5">Methyltransferase domain-containing protein</fullName>
    </submittedName>
</protein>
<dbReference type="CDD" id="cd02440">
    <property type="entry name" value="AdoMet_MTases"/>
    <property type="match status" value="1"/>
</dbReference>
<proteinExistence type="inferred from homology"/>
<keyword evidence="3 5" id="KW-0808">Transferase</keyword>
<evidence type="ECO:0000256" key="2">
    <source>
        <dbReference type="ARBA" id="ARBA00022603"/>
    </source>
</evidence>
<dbReference type="SUPFAM" id="SSF53335">
    <property type="entry name" value="S-adenosyl-L-methionine-dependent methyltransferases"/>
    <property type="match status" value="1"/>
</dbReference>